<feature type="compositionally biased region" description="Low complexity" evidence="1">
    <location>
        <begin position="113"/>
        <end position="125"/>
    </location>
</feature>
<feature type="domain" description="SprT-like" evidence="2">
    <location>
        <begin position="179"/>
        <end position="338"/>
    </location>
</feature>
<dbReference type="KEGG" id="pcw:110201104"/>
<dbReference type="InParanoid" id="A0A6P5JMK9"/>
<name>A0A6P5JMK9_PHACI</name>
<dbReference type="GO" id="GO:0006974">
    <property type="term" value="P:DNA damage response"/>
    <property type="evidence" value="ECO:0007669"/>
    <property type="project" value="UniProtKB-ARBA"/>
</dbReference>
<feature type="region of interest" description="Disordered" evidence="1">
    <location>
        <begin position="1"/>
        <end position="47"/>
    </location>
</feature>
<sequence length="387" mass="43293">MARVLGPGAETAERDMSTDEEGQEEQNQKKKKKKTRPAVLESSSDEEFETVLSQVKIPKISSVSSWEKRNDQCDEAGNSVEELVKIQTSGEKTKEKKAFKTPSKDVPTSVQDSGTPTPGFSGTSGVVPTLSTPPLTSASYADAPKSSRRMKTCKVAGCFLAELSSSSSDYVKYFHLKKEELTWKLYHFYNTTVFRKQLPEKISINWNKKMRTTAGYCHFSGKEGGLQTTRSIRIELSEKVCDSADRLRDTLIHELCHGATWLFHGVRDCHGPFWKVYAQRSALVHPELPLVKRCHSYEIHYKFIYECAQCKARVGRHSKSVNTERVVCSLCHGPLLLLPPSQSAGTSEQTQSAPAATYMRISHRSVTGKSVHLRQREATLNENAEAQ</sequence>
<accession>A0A6P5JMK9</accession>
<gene>
    <name evidence="4" type="primary">GCNA</name>
</gene>
<dbReference type="SMART" id="SM00731">
    <property type="entry name" value="SprT"/>
    <property type="match status" value="1"/>
</dbReference>
<dbReference type="AlphaFoldDB" id="A0A6P5JMK9"/>
<feature type="region of interest" description="Disordered" evidence="1">
    <location>
        <begin position="88"/>
        <end position="143"/>
    </location>
</feature>
<keyword evidence="3" id="KW-1185">Reference proteome</keyword>
<dbReference type="Pfam" id="PF10263">
    <property type="entry name" value="SprT-like"/>
    <property type="match status" value="1"/>
</dbReference>
<feature type="compositionally biased region" description="Polar residues" evidence="1">
    <location>
        <begin position="129"/>
        <end position="139"/>
    </location>
</feature>
<dbReference type="GeneID" id="110201104"/>
<evidence type="ECO:0000313" key="4">
    <source>
        <dbReference type="RefSeq" id="XP_020832279.1"/>
    </source>
</evidence>
<dbReference type="Proteomes" id="UP000515140">
    <property type="component" value="Unplaced"/>
</dbReference>
<dbReference type="PANTHER" id="PTHR23099">
    <property type="entry name" value="TRANSCRIPTIONAL REGULATOR"/>
    <property type="match status" value="1"/>
</dbReference>
<dbReference type="CTD" id="93953"/>
<evidence type="ECO:0000259" key="2">
    <source>
        <dbReference type="SMART" id="SM00731"/>
    </source>
</evidence>
<dbReference type="InterPro" id="IPR006640">
    <property type="entry name" value="SprT-like_domain"/>
</dbReference>
<dbReference type="RefSeq" id="XP_020832279.1">
    <property type="nucleotide sequence ID" value="XM_020976620.1"/>
</dbReference>
<dbReference type="PANTHER" id="PTHR23099:SF0">
    <property type="entry name" value="GERM CELL NUCLEAR ACIDIC PROTEIN"/>
    <property type="match status" value="1"/>
</dbReference>
<protein>
    <submittedName>
        <fullName evidence="4">Acidic repeat-containing protein isoform X1</fullName>
    </submittedName>
</protein>
<organism evidence="3 4">
    <name type="scientific">Phascolarctos cinereus</name>
    <name type="common">Koala</name>
    <dbReference type="NCBI Taxonomy" id="38626"/>
    <lineage>
        <taxon>Eukaryota</taxon>
        <taxon>Metazoa</taxon>
        <taxon>Chordata</taxon>
        <taxon>Craniata</taxon>
        <taxon>Vertebrata</taxon>
        <taxon>Euteleostomi</taxon>
        <taxon>Mammalia</taxon>
        <taxon>Metatheria</taxon>
        <taxon>Diprotodontia</taxon>
        <taxon>Phascolarctidae</taxon>
        <taxon>Phascolarctos</taxon>
    </lineage>
</organism>
<reference evidence="4" key="1">
    <citation type="submission" date="2025-08" db="UniProtKB">
        <authorList>
            <consortium name="RefSeq"/>
        </authorList>
    </citation>
    <scope>IDENTIFICATION</scope>
    <source>
        <tissue evidence="4">Spleen</tissue>
    </source>
</reference>
<proteinExistence type="predicted"/>
<dbReference type="GO" id="GO:0005634">
    <property type="term" value="C:nucleus"/>
    <property type="evidence" value="ECO:0007669"/>
    <property type="project" value="TreeGrafter"/>
</dbReference>
<evidence type="ECO:0000256" key="1">
    <source>
        <dbReference type="SAM" id="MobiDB-lite"/>
    </source>
</evidence>
<evidence type="ECO:0000313" key="3">
    <source>
        <dbReference type="Proteomes" id="UP000515140"/>
    </source>
</evidence>